<keyword evidence="1" id="KW-0812">Transmembrane</keyword>
<sequence length="144" mass="15675">MSLPSDKVMLRIVQSILAILIGIAWACSDYGVVAAELPPSLQAHPARPGHSEVSARDPRLVEAEKAREEALEYVLSLRPEVIEAKTRFAAEAAQQGLSTKEYAELQNQASMLSGTLLAFAVFMLAGTLLAFAVFLFIFIKTTRL</sequence>
<accession>A0A0P0I8Y5</accession>
<keyword evidence="1" id="KW-0472">Membrane</keyword>
<dbReference type="EMBL" id="KT254132">
    <property type="protein sequence ID" value="ALJ99363.1"/>
    <property type="molecule type" value="Genomic_DNA"/>
</dbReference>
<evidence type="ECO:0000313" key="3">
    <source>
        <dbReference type="Proteomes" id="UP000223180"/>
    </source>
</evidence>
<reference evidence="2 3" key="1">
    <citation type="journal article" date="2015" name="Virol. J.">
        <title>Bacteriophages isolated from Lake Michigan demonstrate broad host-range across several bacterial phyla.</title>
        <authorList>
            <person name="Malki K."/>
            <person name="Kula A."/>
            <person name="Bruder K."/>
            <person name="Sible E."/>
            <person name="Hatzopoulos T."/>
            <person name="Steidel S."/>
            <person name="Watkins S.C."/>
            <person name="Putonti C."/>
        </authorList>
    </citation>
    <scope>NUCLEOTIDE SEQUENCE [LARGE SCALE GENOMIC DNA]</scope>
</reference>
<evidence type="ECO:0000313" key="2">
    <source>
        <dbReference type="EMBL" id="ALJ99363.1"/>
    </source>
</evidence>
<organism evidence="2 3">
    <name type="scientific">Pbunalikevirus phiHabibi</name>
    <dbReference type="NCBI Taxonomy" id="1737465"/>
    <lineage>
        <taxon>Viruses</taxon>
        <taxon>Duplodnaviria</taxon>
        <taxon>Heunggongvirae</taxon>
        <taxon>Uroviricota</taxon>
        <taxon>Caudoviricetes</taxon>
        <taxon>Lindbergviridae</taxon>
        <taxon>Pbunavirus</taxon>
        <taxon>Pbunavirus PB1</taxon>
    </lineage>
</organism>
<feature type="transmembrane region" description="Helical" evidence="1">
    <location>
        <begin position="116"/>
        <end position="139"/>
    </location>
</feature>
<name>A0A0P0I8Y5_9CAUD</name>
<evidence type="ECO:0000256" key="1">
    <source>
        <dbReference type="SAM" id="Phobius"/>
    </source>
</evidence>
<proteinExistence type="predicted"/>
<keyword evidence="1" id="KW-1133">Transmembrane helix</keyword>
<protein>
    <submittedName>
        <fullName evidence="2">Uncharacterized protein</fullName>
    </submittedName>
</protein>
<dbReference type="Proteomes" id="UP000223180">
    <property type="component" value="Genome"/>
</dbReference>